<gene>
    <name evidence="1" type="ORF">SCALIN_C29_0121</name>
</gene>
<dbReference type="AlphaFoldDB" id="A0A286U2I4"/>
<name>A0A286U2I4_9BACT</name>
<dbReference type="EMBL" id="BAOS01000029">
    <property type="protein sequence ID" value="GAX62337.1"/>
    <property type="molecule type" value="Genomic_DNA"/>
</dbReference>
<evidence type="ECO:0000313" key="1">
    <source>
        <dbReference type="EMBL" id="GAX62337.1"/>
    </source>
</evidence>
<reference evidence="1 2" key="1">
    <citation type="journal article" date="2017" name="Environ. Microbiol. Rep.">
        <title>Genetic diversity of marine anaerobic ammonium-oxidizing bacteria as revealed by genomic and proteomic analyses of 'Candidatus Scalindua japonica'.</title>
        <authorList>
            <person name="Oshiki M."/>
            <person name="Mizuto K."/>
            <person name="Kimura Z."/>
            <person name="Kindaichi T."/>
            <person name="Satoh H."/>
            <person name="Okabe S."/>
        </authorList>
    </citation>
    <scope>NUCLEOTIDE SEQUENCE [LARGE SCALE GENOMIC DNA]</scope>
    <source>
        <strain evidence="2">husup-a2</strain>
    </source>
</reference>
<evidence type="ECO:0000313" key="2">
    <source>
        <dbReference type="Proteomes" id="UP000218542"/>
    </source>
</evidence>
<proteinExistence type="predicted"/>
<sequence>MKTLSRLNVLDPWMRQQLLSISAGKKAKKTSSIVPVVLKSVEEKVLVNKQDLEEKADAVLSAWNEHHNVPEELINLLKKETIL</sequence>
<accession>A0A286U2I4</accession>
<protein>
    <submittedName>
        <fullName evidence="1">Methanol dehydrogenase type</fullName>
    </submittedName>
</protein>
<comment type="caution">
    <text evidence="1">The sequence shown here is derived from an EMBL/GenBank/DDBJ whole genome shotgun (WGS) entry which is preliminary data.</text>
</comment>
<dbReference type="Proteomes" id="UP000218542">
    <property type="component" value="Unassembled WGS sequence"/>
</dbReference>
<organism evidence="1 2">
    <name type="scientific">Candidatus Scalindua japonica</name>
    <dbReference type="NCBI Taxonomy" id="1284222"/>
    <lineage>
        <taxon>Bacteria</taxon>
        <taxon>Pseudomonadati</taxon>
        <taxon>Planctomycetota</taxon>
        <taxon>Candidatus Brocadiia</taxon>
        <taxon>Candidatus Brocadiales</taxon>
        <taxon>Candidatus Scalinduaceae</taxon>
        <taxon>Candidatus Scalindua</taxon>
    </lineage>
</organism>
<keyword evidence="2" id="KW-1185">Reference proteome</keyword>